<comment type="catalytic activity">
    <reaction evidence="18">
        <text>prephenate + H(+) = 3-phenylpyruvate + CO2 + H2O</text>
        <dbReference type="Rhea" id="RHEA:21648"/>
        <dbReference type="ChEBI" id="CHEBI:15377"/>
        <dbReference type="ChEBI" id="CHEBI:15378"/>
        <dbReference type="ChEBI" id="CHEBI:16526"/>
        <dbReference type="ChEBI" id="CHEBI:18005"/>
        <dbReference type="ChEBI" id="CHEBI:29934"/>
        <dbReference type="EC" id="4.2.1.51"/>
    </reaction>
</comment>
<dbReference type="PROSITE" id="PS51671">
    <property type="entry name" value="ACT"/>
    <property type="match status" value="1"/>
</dbReference>
<comment type="pathway">
    <text evidence="4">Amino-acid biosynthesis; L-phenylalanine biosynthesis; phenylpyruvate from prephenate: step 1/1.</text>
</comment>
<dbReference type="RefSeq" id="WP_092991511.1">
    <property type="nucleotide sequence ID" value="NZ_FMWD01000001.1"/>
</dbReference>
<dbReference type="PROSITE" id="PS51171">
    <property type="entry name" value="PREPHENATE_DEHYDR_3"/>
    <property type="match status" value="1"/>
</dbReference>
<dbReference type="InterPro" id="IPR002912">
    <property type="entry name" value="ACT_dom"/>
</dbReference>
<dbReference type="GO" id="GO:0004664">
    <property type="term" value="F:prephenate dehydratase activity"/>
    <property type="evidence" value="ECO:0007669"/>
    <property type="project" value="UniProtKB-EC"/>
</dbReference>
<dbReference type="NCBIfam" id="TIGR01807">
    <property type="entry name" value="CM_P2"/>
    <property type="match status" value="1"/>
</dbReference>
<dbReference type="Pfam" id="PF01817">
    <property type="entry name" value="CM_2"/>
    <property type="match status" value="1"/>
</dbReference>
<dbReference type="FunFam" id="3.40.190.10:FF:000034">
    <property type="entry name" value="Chorismate mutase/prephenate dehydratase"/>
    <property type="match status" value="1"/>
</dbReference>
<feature type="domain" description="ACT" evidence="23">
    <location>
        <begin position="279"/>
        <end position="356"/>
    </location>
</feature>
<dbReference type="Pfam" id="PF01842">
    <property type="entry name" value="ACT"/>
    <property type="match status" value="1"/>
</dbReference>
<dbReference type="PANTHER" id="PTHR21022">
    <property type="entry name" value="PREPHENATE DEHYDRATASE P PROTEIN"/>
    <property type="match status" value="1"/>
</dbReference>
<dbReference type="InterPro" id="IPR010957">
    <property type="entry name" value="G/b/e-P-prot_chorismate_mutase"/>
</dbReference>
<evidence type="ECO:0000256" key="9">
    <source>
        <dbReference type="ARBA" id="ARBA00022490"/>
    </source>
</evidence>
<comment type="function">
    <text evidence="2">Catalyzes the Claisen rearrangement of chorismate to prephenate and the decarboxylation/dehydration of prephenate to phenylpyruvate.</text>
</comment>
<dbReference type="SMART" id="SM00830">
    <property type="entry name" value="CM_2"/>
    <property type="match status" value="1"/>
</dbReference>
<evidence type="ECO:0000256" key="15">
    <source>
        <dbReference type="ARBA" id="ARBA00023268"/>
    </source>
</evidence>
<evidence type="ECO:0000259" key="21">
    <source>
        <dbReference type="PROSITE" id="PS51168"/>
    </source>
</evidence>
<dbReference type="AlphaFoldDB" id="A0A1G5PJ45"/>
<feature type="domain" description="Chorismate mutase" evidence="21">
    <location>
        <begin position="1"/>
        <end position="92"/>
    </location>
</feature>
<comment type="catalytic activity">
    <reaction evidence="1">
        <text>chorismate = prephenate</text>
        <dbReference type="Rhea" id="RHEA:13897"/>
        <dbReference type="ChEBI" id="CHEBI:29748"/>
        <dbReference type="ChEBI" id="CHEBI:29934"/>
        <dbReference type="EC" id="5.4.99.5"/>
    </reaction>
</comment>
<feature type="domain" description="Prephenate dehydratase" evidence="22">
    <location>
        <begin position="92"/>
        <end position="267"/>
    </location>
</feature>
<dbReference type="InterPro" id="IPR008242">
    <property type="entry name" value="Chor_mutase/pphenate_deHydtase"/>
</dbReference>
<dbReference type="PROSITE" id="PS00858">
    <property type="entry name" value="PREPHENATE_DEHYDR_2"/>
    <property type="match status" value="1"/>
</dbReference>
<keyword evidence="9" id="KW-0963">Cytoplasm</keyword>
<evidence type="ECO:0000256" key="7">
    <source>
        <dbReference type="ARBA" id="ARBA00013147"/>
    </source>
</evidence>
<feature type="coiled-coil region" evidence="20">
    <location>
        <begin position="6"/>
        <end position="40"/>
    </location>
</feature>
<dbReference type="Gene3D" id="3.40.190.10">
    <property type="entry name" value="Periplasmic binding protein-like II"/>
    <property type="match status" value="2"/>
</dbReference>
<evidence type="ECO:0000256" key="2">
    <source>
        <dbReference type="ARBA" id="ARBA00002364"/>
    </source>
</evidence>
<evidence type="ECO:0000256" key="10">
    <source>
        <dbReference type="ARBA" id="ARBA00022605"/>
    </source>
</evidence>
<dbReference type="EMBL" id="FMWD01000001">
    <property type="protein sequence ID" value="SCZ49221.1"/>
    <property type="molecule type" value="Genomic_DNA"/>
</dbReference>
<dbReference type="PIRSF" id="PIRSF001500">
    <property type="entry name" value="Chor_mut_pdt_Ppr"/>
    <property type="match status" value="1"/>
</dbReference>
<dbReference type="FunFam" id="3.30.70.260:FF:000012">
    <property type="entry name" value="Prephenate dehydratase"/>
    <property type="match status" value="1"/>
</dbReference>
<dbReference type="PROSITE" id="PS00857">
    <property type="entry name" value="PREPHENATE_DEHYDR_1"/>
    <property type="match status" value="1"/>
</dbReference>
<evidence type="ECO:0000256" key="8">
    <source>
        <dbReference type="ARBA" id="ARBA00014401"/>
    </source>
</evidence>
<gene>
    <name evidence="24" type="ORF">SAMN03097708_00093</name>
</gene>
<dbReference type="GO" id="GO:0005737">
    <property type="term" value="C:cytoplasm"/>
    <property type="evidence" value="ECO:0007669"/>
    <property type="project" value="UniProtKB-SubCell"/>
</dbReference>
<evidence type="ECO:0000256" key="5">
    <source>
        <dbReference type="ARBA" id="ARBA00004817"/>
    </source>
</evidence>
<proteinExistence type="predicted"/>
<dbReference type="CDD" id="cd04905">
    <property type="entry name" value="ACT_CM-PDT"/>
    <property type="match status" value="1"/>
</dbReference>
<dbReference type="STRING" id="415747.SAMN03097708_00093"/>
<evidence type="ECO:0000256" key="4">
    <source>
        <dbReference type="ARBA" id="ARBA00004741"/>
    </source>
</evidence>
<evidence type="ECO:0000259" key="22">
    <source>
        <dbReference type="PROSITE" id="PS51171"/>
    </source>
</evidence>
<evidence type="ECO:0000259" key="23">
    <source>
        <dbReference type="PROSITE" id="PS51671"/>
    </source>
</evidence>
<evidence type="ECO:0000256" key="14">
    <source>
        <dbReference type="ARBA" id="ARBA00023239"/>
    </source>
</evidence>
<evidence type="ECO:0000256" key="13">
    <source>
        <dbReference type="ARBA" id="ARBA00023235"/>
    </source>
</evidence>
<keyword evidence="20" id="KW-0175">Coiled coil</keyword>
<name>A0A1G5PJ45_9GAMM</name>
<accession>A0A1G5PJ45</accession>
<evidence type="ECO:0000256" key="20">
    <source>
        <dbReference type="SAM" id="Coils"/>
    </source>
</evidence>
<dbReference type="InterPro" id="IPR036979">
    <property type="entry name" value="CM_dom_sf"/>
</dbReference>
<organism evidence="24 25">
    <name type="scientific">Thiohalomonas denitrificans</name>
    <dbReference type="NCBI Taxonomy" id="415747"/>
    <lineage>
        <taxon>Bacteria</taxon>
        <taxon>Pseudomonadati</taxon>
        <taxon>Pseudomonadota</taxon>
        <taxon>Gammaproteobacteria</taxon>
        <taxon>Thiohalomonadales</taxon>
        <taxon>Thiohalomonadaceae</taxon>
        <taxon>Thiohalomonas</taxon>
    </lineage>
</organism>
<dbReference type="InterPro" id="IPR001086">
    <property type="entry name" value="Preph_deHydtase"/>
</dbReference>
<evidence type="ECO:0000256" key="19">
    <source>
        <dbReference type="PIRSR" id="PIRSR001500-2"/>
    </source>
</evidence>
<dbReference type="InterPro" id="IPR036263">
    <property type="entry name" value="Chorismate_II_sf"/>
</dbReference>
<dbReference type="GO" id="GO:0009094">
    <property type="term" value="P:L-phenylalanine biosynthetic process"/>
    <property type="evidence" value="ECO:0007669"/>
    <property type="project" value="UniProtKB-UniPathway"/>
</dbReference>
<dbReference type="OrthoDB" id="9802281at2"/>
<keyword evidence="12" id="KW-0584">Phenylalanine biosynthesis</keyword>
<evidence type="ECO:0000256" key="1">
    <source>
        <dbReference type="ARBA" id="ARBA00000824"/>
    </source>
</evidence>
<dbReference type="FunFam" id="3.40.190.10:FF:000029">
    <property type="entry name" value="Chorismate mutase/Prephenate dehydratase"/>
    <property type="match status" value="1"/>
</dbReference>
<dbReference type="CDD" id="cd13630">
    <property type="entry name" value="PBP2_PDT_1"/>
    <property type="match status" value="1"/>
</dbReference>
<evidence type="ECO:0000256" key="3">
    <source>
        <dbReference type="ARBA" id="ARBA00004496"/>
    </source>
</evidence>
<dbReference type="EC" id="5.4.99.5" evidence="6"/>
<keyword evidence="25" id="KW-1185">Reference proteome</keyword>
<comment type="subcellular location">
    <subcellularLocation>
        <location evidence="3">Cytoplasm</location>
    </subcellularLocation>
</comment>
<dbReference type="InterPro" id="IPR045865">
    <property type="entry name" value="ACT-like_dom_sf"/>
</dbReference>
<evidence type="ECO:0000256" key="16">
    <source>
        <dbReference type="ARBA" id="ARBA00031175"/>
    </source>
</evidence>
<dbReference type="SUPFAM" id="SSF55021">
    <property type="entry name" value="ACT-like"/>
    <property type="match status" value="1"/>
</dbReference>
<evidence type="ECO:0000256" key="12">
    <source>
        <dbReference type="ARBA" id="ARBA00023222"/>
    </source>
</evidence>
<reference evidence="24 25" key="1">
    <citation type="submission" date="2016-10" db="EMBL/GenBank/DDBJ databases">
        <authorList>
            <person name="de Groot N.N."/>
        </authorList>
    </citation>
    <scope>NUCLEOTIDE SEQUENCE [LARGE SCALE GENOMIC DNA]</scope>
    <source>
        <strain evidence="24 25">HLD2</strain>
    </source>
</reference>
<keyword evidence="10" id="KW-0028">Amino-acid biosynthesis</keyword>
<dbReference type="Gene3D" id="3.30.70.260">
    <property type="match status" value="1"/>
</dbReference>
<sequence>MSEERLQAIRERIDALDGQIQDLIAERAALAQEVARVKLDAGEEALFYRAEREAQILRRVKERNNGPLSDETMARLFREVMSACLALEQPMTIAFLGPEGTFSQEAVLKHFGHAIKGAPQAAIDEVFREVEAGSADYGVVPVENSTEGAVNITLDLLLRTSLKICGEVELRIHDHLMSRERSLEGIRTIYSHAQSFAQCREWLDSHLPNVRRVAVSSNSEAARMAAAENGAAAVAGATAAELFGLNRLAENIEDIPDNTTRFLILGREDTPPSGEDKTSLLVSSRNESGALFQLLKPLADNGVSMTRIESRPSRQGMWEYVFFVDLEGHREMPAVASALVELERNASLFKVLGSFPKAAL</sequence>
<evidence type="ECO:0000313" key="25">
    <source>
        <dbReference type="Proteomes" id="UP000199648"/>
    </source>
</evidence>
<evidence type="ECO:0000256" key="11">
    <source>
        <dbReference type="ARBA" id="ARBA00023141"/>
    </source>
</evidence>
<evidence type="ECO:0000256" key="18">
    <source>
        <dbReference type="ARBA" id="ARBA00047848"/>
    </source>
</evidence>
<dbReference type="SUPFAM" id="SSF48600">
    <property type="entry name" value="Chorismate mutase II"/>
    <property type="match status" value="1"/>
</dbReference>
<dbReference type="Proteomes" id="UP000199648">
    <property type="component" value="Unassembled WGS sequence"/>
</dbReference>
<keyword evidence="11" id="KW-0057">Aromatic amino acid biosynthesis</keyword>
<dbReference type="UniPathway" id="UPA00120">
    <property type="reaction ID" value="UER00203"/>
</dbReference>
<dbReference type="GO" id="GO:0046417">
    <property type="term" value="P:chorismate metabolic process"/>
    <property type="evidence" value="ECO:0007669"/>
    <property type="project" value="InterPro"/>
</dbReference>
<evidence type="ECO:0000256" key="17">
    <source>
        <dbReference type="ARBA" id="ARBA00031520"/>
    </source>
</evidence>
<dbReference type="GO" id="GO:0004106">
    <property type="term" value="F:chorismate mutase activity"/>
    <property type="evidence" value="ECO:0007669"/>
    <property type="project" value="UniProtKB-EC"/>
</dbReference>
<keyword evidence="15" id="KW-0511">Multifunctional enzyme</keyword>
<dbReference type="Gene3D" id="1.20.59.10">
    <property type="entry name" value="Chorismate mutase"/>
    <property type="match status" value="1"/>
</dbReference>
<keyword evidence="13" id="KW-0413">Isomerase</keyword>
<dbReference type="Pfam" id="PF00800">
    <property type="entry name" value="PDT"/>
    <property type="match status" value="1"/>
</dbReference>
<comment type="pathway">
    <text evidence="5">Metabolic intermediate biosynthesis; prephenate biosynthesis; prephenate from chorismate: step 1/1.</text>
</comment>
<evidence type="ECO:0000313" key="24">
    <source>
        <dbReference type="EMBL" id="SCZ49221.1"/>
    </source>
</evidence>
<dbReference type="InterPro" id="IPR018528">
    <property type="entry name" value="Preph_deHydtase_CS"/>
</dbReference>
<dbReference type="InterPro" id="IPR002701">
    <property type="entry name" value="CM_II_prokaryot"/>
</dbReference>
<dbReference type="UniPathway" id="UPA00121">
    <property type="reaction ID" value="UER00345"/>
</dbReference>
<dbReference type="PROSITE" id="PS51168">
    <property type="entry name" value="CHORISMATE_MUT_2"/>
    <property type="match status" value="1"/>
</dbReference>
<evidence type="ECO:0000256" key="6">
    <source>
        <dbReference type="ARBA" id="ARBA00012404"/>
    </source>
</evidence>
<feature type="site" description="Essential for prephenate dehydratase activity" evidence="19">
    <location>
        <position position="260"/>
    </location>
</feature>
<dbReference type="SUPFAM" id="SSF53850">
    <property type="entry name" value="Periplasmic binding protein-like II"/>
    <property type="match status" value="1"/>
</dbReference>
<keyword evidence="14" id="KW-0456">Lyase</keyword>
<dbReference type="NCBIfam" id="NF008865">
    <property type="entry name" value="PRK11898.1"/>
    <property type="match status" value="1"/>
</dbReference>
<dbReference type="PANTHER" id="PTHR21022:SF19">
    <property type="entry name" value="PREPHENATE DEHYDRATASE-RELATED"/>
    <property type="match status" value="1"/>
</dbReference>
<protein>
    <recommendedName>
        <fullName evidence="8">Bifunctional chorismate mutase/prephenate dehydratase</fullName>
        <ecNumber evidence="7">4.2.1.51</ecNumber>
        <ecNumber evidence="6">5.4.99.5</ecNumber>
    </recommendedName>
    <alternativeName>
        <fullName evidence="17">Chorismate mutase-prephenate dehydratase</fullName>
    </alternativeName>
    <alternativeName>
        <fullName evidence="16">p-protein</fullName>
    </alternativeName>
</protein>
<dbReference type="EC" id="4.2.1.51" evidence="7"/>